<sequence>MSGSFVYKSTEEKYAYIKDVFDTLITRDIVQKYKIKNEVLLNKLNDFMLDNISSEVSVRKIADTLTSNQEKTNDKTIGSYLNYLCNAFAFYKVRRYDIRGKKYLASQDKYYLADHSFRYAILGTKNMDYGRVYENMVCIELLRRGYEVYTGVLYKKEIDFVAIKQSEKIYIQVSDDISLPETLEREVTPLLSIKDAYPKVLIARTRHEKYLYEGISIINLADFLLGKE</sequence>
<dbReference type="RefSeq" id="WP_234970058.1">
    <property type="nucleotide sequence ID" value="NZ_FUXC01000019.1"/>
</dbReference>
<reference evidence="2 3" key="1">
    <citation type="submission" date="2017-02" db="EMBL/GenBank/DDBJ databases">
        <authorList>
            <person name="Peterson S.W."/>
        </authorList>
    </citation>
    <scope>NUCLEOTIDE SEQUENCE [LARGE SCALE GENOMIC DNA]</scope>
    <source>
        <strain evidence="2 3">ATCC BAA-909</strain>
    </source>
</reference>
<dbReference type="InterPro" id="IPR025420">
    <property type="entry name" value="DUF4143"/>
</dbReference>
<dbReference type="EMBL" id="FUXC01000019">
    <property type="protein sequence ID" value="SKA07976.1"/>
    <property type="molecule type" value="Genomic_DNA"/>
</dbReference>
<evidence type="ECO:0000313" key="2">
    <source>
        <dbReference type="EMBL" id="SKA07976.1"/>
    </source>
</evidence>
<protein>
    <recommendedName>
        <fullName evidence="1">DUF4143 domain-containing protein</fullName>
    </recommendedName>
</protein>
<name>A0A1T4QWE4_9SPIR</name>
<dbReference type="PANTHER" id="PTHR33295">
    <property type="entry name" value="ATPASE"/>
    <property type="match status" value="1"/>
</dbReference>
<proteinExistence type="predicted"/>
<dbReference type="PANTHER" id="PTHR33295:SF20">
    <property type="entry name" value="ATPASE"/>
    <property type="match status" value="1"/>
</dbReference>
<dbReference type="Proteomes" id="UP000190395">
    <property type="component" value="Unassembled WGS sequence"/>
</dbReference>
<dbReference type="Pfam" id="PF13635">
    <property type="entry name" value="DUF4143"/>
    <property type="match status" value="1"/>
</dbReference>
<dbReference type="STRING" id="225004.SAMN02745152_02139"/>
<dbReference type="AlphaFoldDB" id="A0A1T4QWE4"/>
<accession>A0A1T4QWE4</accession>
<evidence type="ECO:0000313" key="3">
    <source>
        <dbReference type="Proteomes" id="UP000190395"/>
    </source>
</evidence>
<organism evidence="2 3">
    <name type="scientific">Treponema berlinense</name>
    <dbReference type="NCBI Taxonomy" id="225004"/>
    <lineage>
        <taxon>Bacteria</taxon>
        <taxon>Pseudomonadati</taxon>
        <taxon>Spirochaetota</taxon>
        <taxon>Spirochaetia</taxon>
        <taxon>Spirochaetales</taxon>
        <taxon>Treponemataceae</taxon>
        <taxon>Treponema</taxon>
    </lineage>
</organism>
<feature type="domain" description="DUF4143" evidence="1">
    <location>
        <begin position="27"/>
        <end position="173"/>
    </location>
</feature>
<keyword evidence="3" id="KW-1185">Reference proteome</keyword>
<dbReference type="GeneID" id="303368349"/>
<evidence type="ECO:0000259" key="1">
    <source>
        <dbReference type="Pfam" id="PF13635"/>
    </source>
</evidence>
<gene>
    <name evidence="2" type="ORF">SAMN02745152_02139</name>
</gene>